<name>A0AAV0CU22_9ASTE</name>
<dbReference type="Pfam" id="PF04827">
    <property type="entry name" value="Plant_tran"/>
    <property type="match status" value="1"/>
</dbReference>
<protein>
    <recommendedName>
        <fullName evidence="3">Nuclease HARBI1</fullName>
    </recommendedName>
</protein>
<evidence type="ECO:0000313" key="2">
    <source>
        <dbReference type="Proteomes" id="UP001152523"/>
    </source>
</evidence>
<dbReference type="PANTHER" id="PTHR47150">
    <property type="entry name" value="OS12G0169200 PROTEIN"/>
    <property type="match status" value="1"/>
</dbReference>
<gene>
    <name evidence="1" type="ORF">CEPIT_LOCUS9305</name>
</gene>
<accession>A0AAV0CU22</accession>
<proteinExistence type="predicted"/>
<dbReference type="EMBL" id="CAMAPF010000051">
    <property type="protein sequence ID" value="CAH9085483.1"/>
    <property type="molecule type" value="Genomic_DNA"/>
</dbReference>
<dbReference type="AlphaFoldDB" id="A0AAV0CU22"/>
<keyword evidence="2" id="KW-1185">Reference proteome</keyword>
<evidence type="ECO:0008006" key="3">
    <source>
        <dbReference type="Google" id="ProtNLM"/>
    </source>
</evidence>
<dbReference type="InterPro" id="IPR006912">
    <property type="entry name" value="Harbinger_derived_prot"/>
</dbReference>
<comment type="caution">
    <text evidence="1">The sequence shown here is derived from an EMBL/GenBank/DDBJ whole genome shotgun (WGS) entry which is preliminary data.</text>
</comment>
<sequence length="144" mass="16961">MGDHDLFLDYFSPNPRYGEALFRRRYRMSRDVFLQFVGIVRNHDNYFHQRRIAIDILRLSALQKITVVFRILSYGVTAYATNEYVKLGESTSIESMKRFCQSIVEIYGERYLRRSNDNDIARLLDIGKQCGFSVMLGSLDCTHW</sequence>
<organism evidence="1 2">
    <name type="scientific">Cuscuta epithymum</name>
    <dbReference type="NCBI Taxonomy" id="186058"/>
    <lineage>
        <taxon>Eukaryota</taxon>
        <taxon>Viridiplantae</taxon>
        <taxon>Streptophyta</taxon>
        <taxon>Embryophyta</taxon>
        <taxon>Tracheophyta</taxon>
        <taxon>Spermatophyta</taxon>
        <taxon>Magnoliopsida</taxon>
        <taxon>eudicotyledons</taxon>
        <taxon>Gunneridae</taxon>
        <taxon>Pentapetalae</taxon>
        <taxon>asterids</taxon>
        <taxon>lamiids</taxon>
        <taxon>Solanales</taxon>
        <taxon>Convolvulaceae</taxon>
        <taxon>Cuscuteae</taxon>
        <taxon>Cuscuta</taxon>
        <taxon>Cuscuta subgen. Cuscuta</taxon>
    </lineage>
</organism>
<dbReference type="Proteomes" id="UP001152523">
    <property type="component" value="Unassembled WGS sequence"/>
</dbReference>
<evidence type="ECO:0000313" key="1">
    <source>
        <dbReference type="EMBL" id="CAH9085483.1"/>
    </source>
</evidence>
<reference evidence="1" key="1">
    <citation type="submission" date="2022-07" db="EMBL/GenBank/DDBJ databases">
        <authorList>
            <person name="Macas J."/>
            <person name="Novak P."/>
            <person name="Neumann P."/>
        </authorList>
    </citation>
    <scope>NUCLEOTIDE SEQUENCE</scope>
</reference>
<dbReference type="PANTHER" id="PTHR47150:SF7">
    <property type="entry name" value="NUCLEASE"/>
    <property type="match status" value="1"/>
</dbReference>